<sequence>MRPTSTAALLATATLVGAASIDTPRAATVNGTAGCGTTHWFNGITQYHSLQSGTRSRDYSIHLPSSYDANKPYPLVLGFHGSSSVGFFFEADTGLSGSKYSAEKILVYPNGLGGAWAGANYSEATVPEDLQFVSDLLDEIRSGWCIDNSRIYATGLSIGGGFVNTIACAPVGGNFAAFAAGSGSFYTDNGGVTGGGVTGQPCTPARSPLPVLEIHGGSDTDVLYAGGAGEGGTEPAIVDWLSRWATRNGCTSGNTTETLFSGDVHHSSWACAGVEGESVLQHWKVDDMRHCWASTSLDFSEIAAGQGPTPIDASTIVMAFFDQFVKP</sequence>
<dbReference type="GO" id="GO:0045493">
    <property type="term" value="P:xylan catabolic process"/>
    <property type="evidence" value="ECO:0007669"/>
    <property type="project" value="UniProtKB-KW"/>
</dbReference>
<evidence type="ECO:0000256" key="8">
    <source>
        <dbReference type="ARBA" id="ARBA00023326"/>
    </source>
</evidence>
<dbReference type="InterPro" id="IPR029058">
    <property type="entry name" value="AB_hydrolase_fold"/>
</dbReference>
<dbReference type="Proteomes" id="UP001218218">
    <property type="component" value="Unassembled WGS sequence"/>
</dbReference>
<dbReference type="Gene3D" id="3.40.50.1820">
    <property type="entry name" value="alpha/beta hydrolase"/>
    <property type="match status" value="1"/>
</dbReference>
<evidence type="ECO:0000256" key="5">
    <source>
        <dbReference type="ARBA" id="ARBA00022729"/>
    </source>
</evidence>
<keyword evidence="8" id="KW-0624">Polysaccharide degradation</keyword>
<evidence type="ECO:0000256" key="9">
    <source>
        <dbReference type="ARBA" id="ARBA00034075"/>
    </source>
</evidence>
<accession>A0AAD7EJZ3</accession>
<protein>
    <recommendedName>
        <fullName evidence="2">feruloyl esterase</fullName>
        <ecNumber evidence="2">3.1.1.73</ecNumber>
    </recommendedName>
</protein>
<evidence type="ECO:0000256" key="4">
    <source>
        <dbReference type="ARBA" id="ARBA00022651"/>
    </source>
</evidence>
<evidence type="ECO:0000256" key="3">
    <source>
        <dbReference type="ARBA" id="ARBA00022525"/>
    </source>
</evidence>
<keyword evidence="3" id="KW-0964">Secreted</keyword>
<name>A0AAD7EJZ3_9AGAR</name>
<keyword evidence="7" id="KW-0119">Carbohydrate metabolism</keyword>
<feature type="signal peptide" evidence="10">
    <location>
        <begin position="1"/>
        <end position="18"/>
    </location>
</feature>
<comment type="catalytic activity">
    <reaction evidence="9">
        <text>feruloyl-polysaccharide + H2O = ferulate + polysaccharide.</text>
        <dbReference type="EC" id="3.1.1.73"/>
    </reaction>
</comment>
<comment type="caution">
    <text evidence="11">The sequence shown here is derived from an EMBL/GenBank/DDBJ whole genome shotgun (WGS) entry which is preliminary data.</text>
</comment>
<dbReference type="InterPro" id="IPR043595">
    <property type="entry name" value="FaeB/C/D"/>
</dbReference>
<organism evidence="11 12">
    <name type="scientific">Mycena albidolilacea</name>
    <dbReference type="NCBI Taxonomy" id="1033008"/>
    <lineage>
        <taxon>Eukaryota</taxon>
        <taxon>Fungi</taxon>
        <taxon>Dikarya</taxon>
        <taxon>Basidiomycota</taxon>
        <taxon>Agaricomycotina</taxon>
        <taxon>Agaricomycetes</taxon>
        <taxon>Agaricomycetidae</taxon>
        <taxon>Agaricales</taxon>
        <taxon>Marasmiineae</taxon>
        <taxon>Mycenaceae</taxon>
        <taxon>Mycena</taxon>
    </lineage>
</organism>
<dbReference type="GO" id="GO:0005576">
    <property type="term" value="C:extracellular region"/>
    <property type="evidence" value="ECO:0007669"/>
    <property type="project" value="UniProtKB-SubCell"/>
</dbReference>
<feature type="chain" id="PRO_5042110460" description="feruloyl esterase" evidence="10">
    <location>
        <begin position="19"/>
        <end position="327"/>
    </location>
</feature>
<evidence type="ECO:0000256" key="7">
    <source>
        <dbReference type="ARBA" id="ARBA00023277"/>
    </source>
</evidence>
<evidence type="ECO:0000313" key="12">
    <source>
        <dbReference type="Proteomes" id="UP001218218"/>
    </source>
</evidence>
<dbReference type="EC" id="3.1.1.73" evidence="2"/>
<comment type="subcellular location">
    <subcellularLocation>
        <location evidence="1">Secreted</location>
    </subcellularLocation>
</comment>
<evidence type="ECO:0000256" key="2">
    <source>
        <dbReference type="ARBA" id="ARBA00013091"/>
    </source>
</evidence>
<dbReference type="AlphaFoldDB" id="A0AAD7EJZ3"/>
<evidence type="ECO:0000313" key="11">
    <source>
        <dbReference type="EMBL" id="KAJ7328031.1"/>
    </source>
</evidence>
<keyword evidence="12" id="KW-1185">Reference proteome</keyword>
<evidence type="ECO:0000256" key="10">
    <source>
        <dbReference type="SAM" id="SignalP"/>
    </source>
</evidence>
<evidence type="ECO:0000256" key="1">
    <source>
        <dbReference type="ARBA" id="ARBA00004613"/>
    </source>
</evidence>
<dbReference type="PANTHER" id="PTHR38050">
    <property type="match status" value="1"/>
</dbReference>
<keyword evidence="4" id="KW-0858">Xylan degradation</keyword>
<dbReference type="GO" id="GO:0030600">
    <property type="term" value="F:feruloyl esterase activity"/>
    <property type="evidence" value="ECO:0007669"/>
    <property type="project" value="UniProtKB-EC"/>
</dbReference>
<keyword evidence="6" id="KW-0378">Hydrolase</keyword>
<keyword evidence="5 10" id="KW-0732">Signal</keyword>
<dbReference type="EMBL" id="JARIHO010000040">
    <property type="protein sequence ID" value="KAJ7328031.1"/>
    <property type="molecule type" value="Genomic_DNA"/>
</dbReference>
<dbReference type="SUPFAM" id="SSF53474">
    <property type="entry name" value="alpha/beta-Hydrolases"/>
    <property type="match status" value="1"/>
</dbReference>
<gene>
    <name evidence="11" type="ORF">DFH08DRAFT_786812</name>
</gene>
<reference evidence="11" key="1">
    <citation type="submission" date="2023-03" db="EMBL/GenBank/DDBJ databases">
        <title>Massive genome expansion in bonnet fungi (Mycena s.s.) driven by repeated elements and novel gene families across ecological guilds.</title>
        <authorList>
            <consortium name="Lawrence Berkeley National Laboratory"/>
            <person name="Harder C.B."/>
            <person name="Miyauchi S."/>
            <person name="Viragh M."/>
            <person name="Kuo A."/>
            <person name="Thoen E."/>
            <person name="Andreopoulos B."/>
            <person name="Lu D."/>
            <person name="Skrede I."/>
            <person name="Drula E."/>
            <person name="Henrissat B."/>
            <person name="Morin E."/>
            <person name="Kohler A."/>
            <person name="Barry K."/>
            <person name="LaButti K."/>
            <person name="Morin E."/>
            <person name="Salamov A."/>
            <person name="Lipzen A."/>
            <person name="Mereny Z."/>
            <person name="Hegedus B."/>
            <person name="Baldrian P."/>
            <person name="Stursova M."/>
            <person name="Weitz H."/>
            <person name="Taylor A."/>
            <person name="Grigoriev I.V."/>
            <person name="Nagy L.G."/>
            <person name="Martin F."/>
            <person name="Kauserud H."/>
        </authorList>
    </citation>
    <scope>NUCLEOTIDE SEQUENCE</scope>
    <source>
        <strain evidence="11">CBHHK002</strain>
    </source>
</reference>
<proteinExistence type="predicted"/>
<evidence type="ECO:0000256" key="6">
    <source>
        <dbReference type="ARBA" id="ARBA00022801"/>
    </source>
</evidence>
<dbReference type="PANTHER" id="PTHR38050:SF2">
    <property type="entry name" value="FERULOYL ESTERASE C-RELATED"/>
    <property type="match status" value="1"/>
</dbReference>